<dbReference type="HAMAP" id="MF_01112">
    <property type="entry name" value="UPF0201"/>
    <property type="match status" value="1"/>
</dbReference>
<protein>
    <recommendedName>
        <fullName evidence="1">UPF0201 protein ENM60_04680</fullName>
    </recommendedName>
</protein>
<organism evidence="2">
    <name type="scientific">Thermogladius calderae</name>
    <dbReference type="NCBI Taxonomy" id="1200300"/>
    <lineage>
        <taxon>Archaea</taxon>
        <taxon>Thermoproteota</taxon>
        <taxon>Thermoprotei</taxon>
        <taxon>Desulfurococcales</taxon>
        <taxon>Desulfurococcaceae</taxon>
        <taxon>Thermogladius</taxon>
    </lineage>
</organism>
<accession>A0A7J3XZS8</accession>
<comment type="caution">
    <text evidence="2">The sequence shown here is derived from an EMBL/GenBank/DDBJ whole genome shotgun (WGS) entry which is preliminary data.</text>
</comment>
<dbReference type="InterPro" id="IPR022803">
    <property type="entry name" value="Ribosomal_uL5_dom_sf"/>
</dbReference>
<comment type="similarity">
    <text evidence="1">Belongs to the UPF0201 family.</text>
</comment>
<dbReference type="Gene3D" id="3.30.1440.10">
    <property type="match status" value="1"/>
</dbReference>
<dbReference type="PANTHER" id="PTHR39652:SF1">
    <property type="entry name" value="UPF0201 PROTEIN TK1335"/>
    <property type="match status" value="1"/>
</dbReference>
<dbReference type="AlphaFoldDB" id="A0A7J3XZS8"/>
<dbReference type="SUPFAM" id="SSF55282">
    <property type="entry name" value="RL5-like"/>
    <property type="match status" value="1"/>
</dbReference>
<dbReference type="InterPro" id="IPR002739">
    <property type="entry name" value="PAB1135-like"/>
</dbReference>
<dbReference type="PANTHER" id="PTHR39652">
    <property type="entry name" value="UPF0201 PROTEIN TK1335"/>
    <property type="match status" value="1"/>
</dbReference>
<dbReference type="EMBL" id="DRYK01000061">
    <property type="protein sequence ID" value="HHP68063.1"/>
    <property type="molecule type" value="Genomic_DNA"/>
</dbReference>
<sequence>MLKITVEAEVRPTEEVEKVKRAVGSFYKGEVIVEEVREGWFVVRGVSNNIEDLKPLRDKARAEGVEPALRGYLLKNMKGDTTSLLLHKQAAYAGRISLIDTPKESPLGPITISIESDDLYEAINYLTGS</sequence>
<gene>
    <name evidence="2" type="ORF">ENM60_04680</name>
</gene>
<evidence type="ECO:0000256" key="1">
    <source>
        <dbReference type="HAMAP-Rule" id="MF_01112"/>
    </source>
</evidence>
<reference evidence="2" key="1">
    <citation type="journal article" date="2020" name="mSystems">
        <title>Genome- and Community-Level Interaction Insights into Carbon Utilization and Element Cycling Functions of Hydrothermarchaeota in Hydrothermal Sediment.</title>
        <authorList>
            <person name="Zhou Z."/>
            <person name="Liu Y."/>
            <person name="Xu W."/>
            <person name="Pan J."/>
            <person name="Luo Z.H."/>
            <person name="Li M."/>
        </authorList>
    </citation>
    <scope>NUCLEOTIDE SEQUENCE [LARGE SCALE GENOMIC DNA]</scope>
    <source>
        <strain evidence="2">SpSt-110</strain>
    </source>
</reference>
<dbReference type="Pfam" id="PF01877">
    <property type="entry name" value="RNA_binding"/>
    <property type="match status" value="1"/>
</dbReference>
<evidence type="ECO:0000313" key="2">
    <source>
        <dbReference type="EMBL" id="HHP68063.1"/>
    </source>
</evidence>
<name>A0A7J3XZS8_9CREN</name>
<proteinExistence type="inferred from homology"/>